<sequence>METINDEDLSDLSFLDPAAYMEELQFYGDDDSSYIDEDEVITEYATEEEGSEEDFSEEEVVPIPPKAEGKRVASPMPPGDQPLDKRPRQSTAEEEFDITKVVEAIEQNPLGKMSHKAALWEKYDKSLRIQFERMVLMEIEAREDVKNNKKFREEMKKYWEEEKKHWGEMKEHWEEDKKHREEEKKHREEMRKFMVAISKAFGVTAQAENK</sequence>
<organism evidence="2 3">
    <name type="scientific">Trichoderma simmonsii</name>
    <dbReference type="NCBI Taxonomy" id="1491479"/>
    <lineage>
        <taxon>Eukaryota</taxon>
        <taxon>Fungi</taxon>
        <taxon>Dikarya</taxon>
        <taxon>Ascomycota</taxon>
        <taxon>Pezizomycotina</taxon>
        <taxon>Sordariomycetes</taxon>
        <taxon>Hypocreomycetidae</taxon>
        <taxon>Hypocreales</taxon>
        <taxon>Hypocreaceae</taxon>
        <taxon>Trichoderma</taxon>
    </lineage>
</organism>
<accession>A0A8G0L4R2</accession>
<evidence type="ECO:0000256" key="1">
    <source>
        <dbReference type="SAM" id="MobiDB-lite"/>
    </source>
</evidence>
<dbReference type="EMBL" id="CP075865">
    <property type="protein sequence ID" value="QYS95768.1"/>
    <property type="molecule type" value="Genomic_DNA"/>
</dbReference>
<keyword evidence="3" id="KW-1185">Reference proteome</keyword>
<gene>
    <name evidence="2" type="ORF">H0G86_003042</name>
</gene>
<feature type="region of interest" description="Disordered" evidence="1">
    <location>
        <begin position="45"/>
        <end position="96"/>
    </location>
</feature>
<name>A0A8G0L4R2_9HYPO</name>
<dbReference type="Proteomes" id="UP000826661">
    <property type="component" value="Chromosome II"/>
</dbReference>
<evidence type="ECO:0000313" key="3">
    <source>
        <dbReference type="Proteomes" id="UP000826661"/>
    </source>
</evidence>
<reference evidence="2 3" key="1">
    <citation type="journal article" date="2021" name="BMC Genomics">
        <title>Telomere-to-telomere genome assembly of asparaginase-producing Trichoderma simmonsii.</title>
        <authorList>
            <person name="Chung D."/>
            <person name="Kwon Y.M."/>
            <person name="Yang Y."/>
        </authorList>
    </citation>
    <scope>NUCLEOTIDE SEQUENCE [LARGE SCALE GENOMIC DNA]</scope>
    <source>
        <strain evidence="2 3">GH-Sj1</strain>
    </source>
</reference>
<protein>
    <submittedName>
        <fullName evidence="2">Uncharacterized protein</fullName>
    </submittedName>
</protein>
<feature type="compositionally biased region" description="Acidic residues" evidence="1">
    <location>
        <begin position="45"/>
        <end position="60"/>
    </location>
</feature>
<dbReference type="AlphaFoldDB" id="A0A8G0L4R2"/>
<evidence type="ECO:0000313" key="2">
    <source>
        <dbReference type="EMBL" id="QYS95768.1"/>
    </source>
</evidence>
<proteinExistence type="predicted"/>